<dbReference type="EMBL" id="JBBWRZ010000007">
    <property type="protein sequence ID" value="KAK8232191.1"/>
    <property type="molecule type" value="Genomic_DNA"/>
</dbReference>
<name>A0ABR1YKC6_9PEZI</name>
<keyword evidence="1" id="KW-0472">Membrane</keyword>
<keyword evidence="3" id="KW-1185">Reference proteome</keyword>
<proteinExistence type="predicted"/>
<accession>A0ABR1YKC6</accession>
<protein>
    <submittedName>
        <fullName evidence="2">Uncharacterized protein</fullName>
    </submittedName>
</protein>
<keyword evidence="1" id="KW-1133">Transmembrane helix</keyword>
<organism evidence="2 3">
    <name type="scientific">Phyllosticta capitalensis</name>
    <dbReference type="NCBI Taxonomy" id="121624"/>
    <lineage>
        <taxon>Eukaryota</taxon>
        <taxon>Fungi</taxon>
        <taxon>Dikarya</taxon>
        <taxon>Ascomycota</taxon>
        <taxon>Pezizomycotina</taxon>
        <taxon>Dothideomycetes</taxon>
        <taxon>Dothideomycetes incertae sedis</taxon>
        <taxon>Botryosphaeriales</taxon>
        <taxon>Phyllostictaceae</taxon>
        <taxon>Phyllosticta</taxon>
    </lineage>
</organism>
<comment type="caution">
    <text evidence="2">The sequence shown here is derived from an EMBL/GenBank/DDBJ whole genome shotgun (WGS) entry which is preliminary data.</text>
</comment>
<keyword evidence="1" id="KW-0812">Transmembrane</keyword>
<evidence type="ECO:0000313" key="2">
    <source>
        <dbReference type="EMBL" id="KAK8232191.1"/>
    </source>
</evidence>
<dbReference type="Proteomes" id="UP001492380">
    <property type="component" value="Unassembled WGS sequence"/>
</dbReference>
<evidence type="ECO:0000256" key="1">
    <source>
        <dbReference type="SAM" id="Phobius"/>
    </source>
</evidence>
<sequence>MGRGRRGGVVVVRAPRVHRRGRSGSGVGACMACHDAATASMPGRRRRCPVVEAEVEARPWPLLHGCGTRPRTAAALIAMARRRWTRPVKPVRRPLVRRRSHHTSGGMHVYLPHVLVAVAVAVAVAAAVVVHGHPRVSHQLQLVVVLLLTRHRRRGPADAGRRH</sequence>
<reference evidence="2 3" key="1">
    <citation type="submission" date="2024-04" db="EMBL/GenBank/DDBJ databases">
        <title>Phyllosticta paracitricarpa is synonymous to the EU quarantine fungus P. citricarpa based on phylogenomic analyses.</title>
        <authorList>
            <consortium name="Lawrence Berkeley National Laboratory"/>
            <person name="Van Ingen-Buijs V.A."/>
            <person name="Van Westerhoven A.C."/>
            <person name="Haridas S."/>
            <person name="Skiadas P."/>
            <person name="Martin F."/>
            <person name="Groenewald J.Z."/>
            <person name="Crous P.W."/>
            <person name="Seidl M.F."/>
        </authorList>
    </citation>
    <scope>NUCLEOTIDE SEQUENCE [LARGE SCALE GENOMIC DNA]</scope>
    <source>
        <strain evidence="2 3">CBS 123374</strain>
    </source>
</reference>
<feature type="transmembrane region" description="Helical" evidence="1">
    <location>
        <begin position="107"/>
        <end position="130"/>
    </location>
</feature>
<gene>
    <name evidence="2" type="ORF">HDK90DRAFT_489450</name>
</gene>
<evidence type="ECO:0000313" key="3">
    <source>
        <dbReference type="Proteomes" id="UP001492380"/>
    </source>
</evidence>